<accession>A0A4S4MRW9</accession>
<keyword evidence="3" id="KW-1185">Reference proteome</keyword>
<feature type="region of interest" description="Disordered" evidence="1">
    <location>
        <begin position="1"/>
        <end position="43"/>
    </location>
</feature>
<protein>
    <recommendedName>
        <fullName evidence="4">BTB domain-containing protein</fullName>
    </recommendedName>
</protein>
<reference evidence="2 3" key="1">
    <citation type="submission" date="2019-02" db="EMBL/GenBank/DDBJ databases">
        <title>Genome sequencing of the rare red list fungi Antrodiella citrinella (Flaviporus citrinellus).</title>
        <authorList>
            <person name="Buettner E."/>
            <person name="Kellner H."/>
        </authorList>
    </citation>
    <scope>NUCLEOTIDE SEQUENCE [LARGE SCALE GENOMIC DNA]</scope>
    <source>
        <strain evidence="2 3">DSM 108506</strain>
    </source>
</reference>
<organism evidence="2 3">
    <name type="scientific">Antrodiella citrinella</name>
    <dbReference type="NCBI Taxonomy" id="2447956"/>
    <lineage>
        <taxon>Eukaryota</taxon>
        <taxon>Fungi</taxon>
        <taxon>Dikarya</taxon>
        <taxon>Basidiomycota</taxon>
        <taxon>Agaricomycotina</taxon>
        <taxon>Agaricomycetes</taxon>
        <taxon>Polyporales</taxon>
        <taxon>Steccherinaceae</taxon>
        <taxon>Antrodiella</taxon>
    </lineage>
</organism>
<evidence type="ECO:0000256" key="1">
    <source>
        <dbReference type="SAM" id="MobiDB-lite"/>
    </source>
</evidence>
<dbReference type="Proteomes" id="UP000308730">
    <property type="component" value="Unassembled WGS sequence"/>
</dbReference>
<feature type="compositionally biased region" description="Acidic residues" evidence="1">
    <location>
        <begin position="338"/>
        <end position="375"/>
    </location>
</feature>
<name>A0A4S4MRW9_9APHY</name>
<feature type="compositionally biased region" description="Polar residues" evidence="1">
    <location>
        <begin position="377"/>
        <end position="386"/>
    </location>
</feature>
<comment type="caution">
    <text evidence="2">The sequence shown here is derived from an EMBL/GenBank/DDBJ whole genome shotgun (WGS) entry which is preliminary data.</text>
</comment>
<feature type="compositionally biased region" description="Basic and acidic residues" evidence="1">
    <location>
        <begin position="1"/>
        <end position="14"/>
    </location>
</feature>
<evidence type="ECO:0000313" key="3">
    <source>
        <dbReference type="Proteomes" id="UP000308730"/>
    </source>
</evidence>
<sequence>MLNPRVEESPEATKAHNSAKRRRTDEDDGSAERSTEGEANILKPDEVTTHDELWFEDGNVVLVAEEIAFRVFRGVLSSASLVLRDMLVAPQPGMMYEGCPVVYLTDRADDVANFLKVLFQGYRMYAPPTDHRSWATIRGTLRLGHNYHIPALVEAGRVELSRRFPSKLSKWLKRDSFCPGEPEDIIAMANTARTLGWADIHVRALYECCQLPADLLVAGAGEGEEKLNTEDLVAVIEGREVLFKLNAQLFSSVFSKSAHKECDAQRKKVRWKLCKHAASRDCLESYNTWIREVCEKYEMCERCVEGHVEAHAVARAEVLRSLHIHLKVDLGRGTESPGVDDEEEDDEEVENESAEDEEDNEEENEDDEEDMDAADESTPNTVTADSSVKAEIIDGDSPDDTVMTY</sequence>
<feature type="region of interest" description="Disordered" evidence="1">
    <location>
        <begin position="331"/>
        <end position="405"/>
    </location>
</feature>
<gene>
    <name evidence="2" type="ORF">EUX98_g5250</name>
</gene>
<evidence type="ECO:0008006" key="4">
    <source>
        <dbReference type="Google" id="ProtNLM"/>
    </source>
</evidence>
<dbReference type="OrthoDB" id="3036049at2759"/>
<dbReference type="AlphaFoldDB" id="A0A4S4MRW9"/>
<proteinExistence type="predicted"/>
<evidence type="ECO:0000313" key="2">
    <source>
        <dbReference type="EMBL" id="THH28934.1"/>
    </source>
</evidence>
<dbReference type="EMBL" id="SGPM01000149">
    <property type="protein sequence ID" value="THH28934.1"/>
    <property type="molecule type" value="Genomic_DNA"/>
</dbReference>